<protein>
    <submittedName>
        <fullName evidence="2">Endonuclease/exonuclease/phosphatase family protein</fullName>
    </submittedName>
</protein>
<dbReference type="eggNOG" id="COG3568">
    <property type="taxonomic scope" value="Bacteria"/>
</dbReference>
<dbReference type="GO" id="GO:0000175">
    <property type="term" value="F:3'-5'-RNA exonuclease activity"/>
    <property type="evidence" value="ECO:0007669"/>
    <property type="project" value="TreeGrafter"/>
</dbReference>
<evidence type="ECO:0000313" key="2">
    <source>
        <dbReference type="EMBL" id="EEG29872.1"/>
    </source>
</evidence>
<dbReference type="SUPFAM" id="SSF56219">
    <property type="entry name" value="DNase I-like"/>
    <property type="match status" value="1"/>
</dbReference>
<keyword evidence="3" id="KW-1185">Reference proteome</keyword>
<keyword evidence="2" id="KW-0255">Endonuclease</keyword>
<comment type="caution">
    <text evidence="2">The sequence shown here is derived from an EMBL/GenBank/DDBJ whole genome shotgun (WGS) entry which is preliminary data.</text>
</comment>
<dbReference type="PANTHER" id="PTHR12121">
    <property type="entry name" value="CARBON CATABOLITE REPRESSOR PROTEIN 4"/>
    <property type="match status" value="1"/>
</dbReference>
<dbReference type="InterPro" id="IPR050410">
    <property type="entry name" value="CCR4/nocturin_mRNA_transcr"/>
</dbReference>
<evidence type="ECO:0000259" key="1">
    <source>
        <dbReference type="Pfam" id="PF03372"/>
    </source>
</evidence>
<dbReference type="PANTHER" id="PTHR12121:SF36">
    <property type="entry name" value="ENDONUCLEASE_EXONUCLEASE_PHOSPHATASE DOMAIN-CONTAINING PROTEIN"/>
    <property type="match status" value="1"/>
</dbReference>
<dbReference type="GO" id="GO:0004519">
    <property type="term" value="F:endonuclease activity"/>
    <property type="evidence" value="ECO:0007669"/>
    <property type="project" value="UniProtKB-KW"/>
</dbReference>
<reference evidence="2 3" key="2">
    <citation type="submission" date="2009-02" db="EMBL/GenBank/DDBJ databases">
        <title>Draft genome sequence of Clostridium methylpentosum (DSM 5476).</title>
        <authorList>
            <person name="Sudarsanam P."/>
            <person name="Ley R."/>
            <person name="Guruge J."/>
            <person name="Turnbaugh P.J."/>
            <person name="Mahowald M."/>
            <person name="Liep D."/>
            <person name="Gordon J."/>
        </authorList>
    </citation>
    <scope>NUCLEOTIDE SEQUENCE [LARGE SCALE GENOMIC DNA]</scope>
    <source>
        <strain evidence="2 3">DSM 5476</strain>
    </source>
</reference>
<dbReference type="HOGENOM" id="CLU_030508_1_2_9"/>
<proteinExistence type="predicted"/>
<keyword evidence="2" id="KW-0540">Nuclease</keyword>
<dbReference type="EMBL" id="ACEC01000084">
    <property type="protein sequence ID" value="EEG29872.1"/>
    <property type="molecule type" value="Genomic_DNA"/>
</dbReference>
<evidence type="ECO:0000313" key="3">
    <source>
        <dbReference type="Proteomes" id="UP000003340"/>
    </source>
</evidence>
<name>C0EF69_9FIRM</name>
<feature type="domain" description="Endonuclease/exonuclease/phosphatase" evidence="1">
    <location>
        <begin position="39"/>
        <end position="285"/>
    </location>
</feature>
<reference evidence="2 3" key="1">
    <citation type="submission" date="2009-01" db="EMBL/GenBank/DDBJ databases">
        <authorList>
            <person name="Fulton L."/>
            <person name="Clifton S."/>
            <person name="Fulton B."/>
            <person name="Xu J."/>
            <person name="Minx P."/>
            <person name="Pepin K.H."/>
            <person name="Johnson M."/>
            <person name="Bhonagiri V."/>
            <person name="Nash W.E."/>
            <person name="Mardis E.R."/>
            <person name="Wilson R.K."/>
        </authorList>
    </citation>
    <scope>NUCLEOTIDE SEQUENCE [LARGE SCALE GENOMIC DNA]</scope>
    <source>
        <strain evidence="2 3">DSM 5476</strain>
    </source>
</reference>
<dbReference type="Proteomes" id="UP000003340">
    <property type="component" value="Unassembled WGS sequence"/>
</dbReference>
<dbReference type="Gene3D" id="3.60.10.10">
    <property type="entry name" value="Endonuclease/exonuclease/phosphatase"/>
    <property type="match status" value="1"/>
</dbReference>
<sequence length="300" mass="35167">MNLKTVIQYFDTNVLYTKNTNHSSFHWRQLMDEQTIQIMSFNLRRDPFYTKRFGWGNRRDGVIEIIRQSDADIIGVQEMTPEMKKDLETKLDEFSIFGTGRSRKLLGEYSGILVRNETVEVLSNHTFWLSKNPDKQGSHALLAPFPRICTTIEVYLKRSKQRMRVFNTHFDHISWFARKLSAQTILKYIRDYNSKDPLPVILTGDFNAKPYSKAIKMLITSNEYVSLNNIFTAFDISDTYINTYHGFSDRLSKYPIDYIFFSNDFVVNDFQILKNKPNGEYPSDHFPILARLQIQPQGAH</sequence>
<keyword evidence="2" id="KW-0269">Exonuclease</keyword>
<dbReference type="Pfam" id="PF03372">
    <property type="entry name" value="Exo_endo_phos"/>
    <property type="match status" value="1"/>
</dbReference>
<dbReference type="STRING" id="537013.CLOSTMETH_02510"/>
<dbReference type="CDD" id="cd09083">
    <property type="entry name" value="EEP-1"/>
    <property type="match status" value="1"/>
</dbReference>
<gene>
    <name evidence="2" type="ORF">CLOSTMETH_02510</name>
</gene>
<dbReference type="InterPro" id="IPR005135">
    <property type="entry name" value="Endo/exonuclease/phosphatase"/>
</dbReference>
<keyword evidence="2" id="KW-0378">Hydrolase</keyword>
<dbReference type="InterPro" id="IPR036691">
    <property type="entry name" value="Endo/exonu/phosph_ase_sf"/>
</dbReference>
<dbReference type="AlphaFoldDB" id="C0EF69"/>
<organism evidence="2 3">
    <name type="scientific">[Clostridium] methylpentosum DSM 5476</name>
    <dbReference type="NCBI Taxonomy" id="537013"/>
    <lineage>
        <taxon>Bacteria</taxon>
        <taxon>Bacillati</taxon>
        <taxon>Bacillota</taxon>
        <taxon>Clostridia</taxon>
        <taxon>Eubacteriales</taxon>
        <taxon>Oscillospiraceae</taxon>
        <taxon>Oscillospiraceae incertae sedis</taxon>
    </lineage>
</organism>
<accession>C0EF69</accession>